<dbReference type="Proteomes" id="UP000003053">
    <property type="component" value="Unassembled WGS sequence"/>
</dbReference>
<feature type="compositionally biased region" description="Polar residues" evidence="1">
    <location>
        <begin position="1"/>
        <end position="12"/>
    </location>
</feature>
<evidence type="ECO:0000256" key="1">
    <source>
        <dbReference type="SAM" id="MobiDB-lite"/>
    </source>
</evidence>
<dbReference type="STRING" id="313594.PI23P_02002"/>
<evidence type="ECO:0000313" key="2">
    <source>
        <dbReference type="EMBL" id="EAR13228.1"/>
    </source>
</evidence>
<keyword evidence="3" id="KW-1185">Reference proteome</keyword>
<proteinExistence type="predicted"/>
<dbReference type="EMBL" id="AAOG01000001">
    <property type="protein sequence ID" value="EAR13228.1"/>
    <property type="molecule type" value="Genomic_DNA"/>
</dbReference>
<feature type="compositionally biased region" description="Basic and acidic residues" evidence="1">
    <location>
        <begin position="13"/>
        <end position="23"/>
    </location>
</feature>
<reference evidence="2 3" key="1">
    <citation type="submission" date="2006-02" db="EMBL/GenBank/DDBJ databases">
        <authorList>
            <person name="Murray A."/>
            <person name="Staley J."/>
            <person name="Ferriera S."/>
            <person name="Johnson J."/>
            <person name="Kravitz S."/>
            <person name="Halpern A."/>
            <person name="Remington K."/>
            <person name="Beeson K."/>
            <person name="Tran B."/>
            <person name="Rogers Y.-H."/>
            <person name="Friedman R."/>
            <person name="Venter J.C."/>
        </authorList>
    </citation>
    <scope>NUCLEOTIDE SEQUENCE [LARGE SCALE GENOMIC DNA]</scope>
    <source>
        <strain evidence="2 3">23-P</strain>
    </source>
</reference>
<feature type="region of interest" description="Disordered" evidence="1">
    <location>
        <begin position="1"/>
        <end position="23"/>
    </location>
</feature>
<dbReference type="AlphaFoldDB" id="A4BW87"/>
<sequence length="23" mass="2718">MFEMNNENNETASKNEMKISLRS</sequence>
<dbReference type="HOGENOM" id="CLU_3423043_0_0_10"/>
<gene>
    <name evidence="2" type="ORF">PI23P_02002</name>
</gene>
<protein>
    <submittedName>
        <fullName evidence="2">Uncharacterized protein</fullName>
    </submittedName>
</protein>
<accession>A4BW87</accession>
<comment type="caution">
    <text evidence="2">The sequence shown here is derived from an EMBL/GenBank/DDBJ whole genome shotgun (WGS) entry which is preliminary data.</text>
</comment>
<organism evidence="2 3">
    <name type="scientific">Polaribacter irgensii 23-P</name>
    <dbReference type="NCBI Taxonomy" id="313594"/>
    <lineage>
        <taxon>Bacteria</taxon>
        <taxon>Pseudomonadati</taxon>
        <taxon>Bacteroidota</taxon>
        <taxon>Flavobacteriia</taxon>
        <taxon>Flavobacteriales</taxon>
        <taxon>Flavobacteriaceae</taxon>
    </lineage>
</organism>
<evidence type="ECO:0000313" key="3">
    <source>
        <dbReference type="Proteomes" id="UP000003053"/>
    </source>
</evidence>
<name>A4BW87_9FLAO</name>